<evidence type="ECO:0000313" key="2">
    <source>
        <dbReference type="Proteomes" id="UP001597119"/>
    </source>
</evidence>
<dbReference type="Proteomes" id="UP001597119">
    <property type="component" value="Unassembled WGS sequence"/>
</dbReference>
<dbReference type="AlphaFoldDB" id="A0ABD6CG99"/>
<keyword evidence="2" id="KW-1185">Reference proteome</keyword>
<dbReference type="RefSeq" id="WP_379815020.1">
    <property type="nucleotide sequence ID" value="NZ_JBHUDJ010000015.1"/>
</dbReference>
<proteinExistence type="predicted"/>
<sequence length="279" mass="32283">MAGEQAHTKSVGEIRRHQLDLLKALGEDTPDNVVSFDTLETQHYCEQKAVFERAERPTEENRPERLLRAQEQHNQLVEASANTDEEYDVDDVWDDIEAGDVSLLYPPLVHEMVGMTLYARPTYLRFVDSHPTQLTLVRGVTKEGYLDQLFPNERFLLWCYGTLLDRIGFDVSDLSIRYLKYPQAKFDVVELSRAQMLVAVEDGDDISIQLDENATIHPNIRRHPLEYERDPDRGKQLRDYVSFWRDGGDPTGASHWKQCASCRFRPECDLVLAEGEQRR</sequence>
<accession>A0ABD6CG99</accession>
<comment type="caution">
    <text evidence="1">The sequence shown here is derived from an EMBL/GenBank/DDBJ whole genome shotgun (WGS) entry which is preliminary data.</text>
</comment>
<protein>
    <recommendedName>
        <fullName evidence="3">PD-(D/E)XK endonuclease-like domain-containing protein</fullName>
    </recommendedName>
</protein>
<name>A0ABD6CG99_9EURY</name>
<gene>
    <name evidence="1" type="ORF">ACFR9U_20035</name>
</gene>
<evidence type="ECO:0000313" key="1">
    <source>
        <dbReference type="EMBL" id="MFD1589273.1"/>
    </source>
</evidence>
<organism evidence="1 2">
    <name type="scientific">Halorientalis brevis</name>
    <dbReference type="NCBI Taxonomy" id="1126241"/>
    <lineage>
        <taxon>Archaea</taxon>
        <taxon>Methanobacteriati</taxon>
        <taxon>Methanobacteriota</taxon>
        <taxon>Stenosarchaea group</taxon>
        <taxon>Halobacteria</taxon>
        <taxon>Halobacteriales</taxon>
        <taxon>Haloarculaceae</taxon>
        <taxon>Halorientalis</taxon>
    </lineage>
</organism>
<reference evidence="1 2" key="1">
    <citation type="journal article" date="2019" name="Int. J. Syst. Evol. Microbiol.">
        <title>The Global Catalogue of Microorganisms (GCM) 10K type strain sequencing project: providing services to taxonomists for standard genome sequencing and annotation.</title>
        <authorList>
            <consortium name="The Broad Institute Genomics Platform"/>
            <consortium name="The Broad Institute Genome Sequencing Center for Infectious Disease"/>
            <person name="Wu L."/>
            <person name="Ma J."/>
        </authorList>
    </citation>
    <scope>NUCLEOTIDE SEQUENCE [LARGE SCALE GENOMIC DNA]</scope>
    <source>
        <strain evidence="1 2">CGMCC 1.12125</strain>
    </source>
</reference>
<evidence type="ECO:0008006" key="3">
    <source>
        <dbReference type="Google" id="ProtNLM"/>
    </source>
</evidence>
<dbReference type="EMBL" id="JBHUDJ010000015">
    <property type="protein sequence ID" value="MFD1589273.1"/>
    <property type="molecule type" value="Genomic_DNA"/>
</dbReference>